<dbReference type="RefSeq" id="WP_100769358.1">
    <property type="nucleotide sequence ID" value="NZ_NPEA01000008.1"/>
</dbReference>
<organism evidence="16 17">
    <name type="scientific">Leptospira neocaledonica</name>
    <dbReference type="NCBI Taxonomy" id="2023192"/>
    <lineage>
        <taxon>Bacteria</taxon>
        <taxon>Pseudomonadati</taxon>
        <taxon>Spirochaetota</taxon>
        <taxon>Spirochaetia</taxon>
        <taxon>Leptospirales</taxon>
        <taxon>Leptospiraceae</taxon>
        <taxon>Leptospira</taxon>
    </lineage>
</organism>
<evidence type="ECO:0000256" key="6">
    <source>
        <dbReference type="ARBA" id="ARBA00023125"/>
    </source>
</evidence>
<dbReference type="InterPro" id="IPR014016">
    <property type="entry name" value="UvrD-like_ATP-bd"/>
</dbReference>
<keyword evidence="7" id="KW-0413">Isomerase</keyword>
<dbReference type="CDD" id="cd18807">
    <property type="entry name" value="SF1_C_UvrD"/>
    <property type="match status" value="1"/>
</dbReference>
<evidence type="ECO:0000256" key="2">
    <source>
        <dbReference type="ARBA" id="ARBA00022741"/>
    </source>
</evidence>
<evidence type="ECO:0000256" key="10">
    <source>
        <dbReference type="ARBA" id="ARBA00034923"/>
    </source>
</evidence>
<dbReference type="PANTHER" id="PTHR11070">
    <property type="entry name" value="UVRD / RECB / PCRA DNA HELICASE FAMILY MEMBER"/>
    <property type="match status" value="1"/>
</dbReference>
<feature type="domain" description="UvrD-like helicase C-terminal" evidence="15">
    <location>
        <begin position="286"/>
        <end position="572"/>
    </location>
</feature>
<dbReference type="GO" id="GO:0033202">
    <property type="term" value="C:DNA helicase complex"/>
    <property type="evidence" value="ECO:0007669"/>
    <property type="project" value="TreeGrafter"/>
</dbReference>
<evidence type="ECO:0000256" key="11">
    <source>
        <dbReference type="ARBA" id="ARBA00048988"/>
    </source>
</evidence>
<dbReference type="EC" id="5.6.2.4" evidence="9"/>
<proteinExistence type="inferred from homology"/>
<keyword evidence="3 12" id="KW-0378">Hydrolase</keyword>
<accession>A0A2M9ZVR4</accession>
<dbReference type="Gene3D" id="3.40.50.300">
    <property type="entry name" value="P-loop containing nucleotide triphosphate hydrolases"/>
    <property type="match status" value="2"/>
</dbReference>
<evidence type="ECO:0000313" key="16">
    <source>
        <dbReference type="EMBL" id="PJZ76109.1"/>
    </source>
</evidence>
<dbReference type="Pfam" id="PF00580">
    <property type="entry name" value="UvrD-helicase"/>
    <property type="match status" value="1"/>
</dbReference>
<feature type="domain" description="UvrD-like helicase ATP-binding" evidence="14">
    <location>
        <begin position="7"/>
        <end position="285"/>
    </location>
</feature>
<evidence type="ECO:0000256" key="3">
    <source>
        <dbReference type="ARBA" id="ARBA00022801"/>
    </source>
</evidence>
<gene>
    <name evidence="16" type="ORF">CH365_14840</name>
</gene>
<dbReference type="PROSITE" id="PS51217">
    <property type="entry name" value="UVRD_HELICASE_CTER"/>
    <property type="match status" value="1"/>
</dbReference>
<evidence type="ECO:0000256" key="1">
    <source>
        <dbReference type="ARBA" id="ARBA00009922"/>
    </source>
</evidence>
<evidence type="ECO:0000256" key="8">
    <source>
        <dbReference type="ARBA" id="ARBA00034617"/>
    </source>
</evidence>
<feature type="binding site" evidence="12">
    <location>
        <begin position="28"/>
        <end position="35"/>
    </location>
    <ligand>
        <name>ATP</name>
        <dbReference type="ChEBI" id="CHEBI:30616"/>
    </ligand>
</feature>
<dbReference type="InterPro" id="IPR013986">
    <property type="entry name" value="DExx_box_DNA_helicase_dom_sf"/>
</dbReference>
<dbReference type="OrthoDB" id="9810135at2"/>
<protein>
    <recommendedName>
        <fullName evidence="9">DNA 3'-5' helicase</fullName>
        <ecNumber evidence="9">5.6.2.4</ecNumber>
    </recommendedName>
    <alternativeName>
        <fullName evidence="10">DNA 3'-5' helicase II</fullName>
    </alternativeName>
</protein>
<dbReference type="Pfam" id="PF13361">
    <property type="entry name" value="UvrD_C"/>
    <property type="match status" value="1"/>
</dbReference>
<dbReference type="PANTHER" id="PTHR11070:SF2">
    <property type="entry name" value="ATP-DEPENDENT DNA HELICASE SRS2"/>
    <property type="match status" value="1"/>
</dbReference>
<evidence type="ECO:0000256" key="9">
    <source>
        <dbReference type="ARBA" id="ARBA00034808"/>
    </source>
</evidence>
<keyword evidence="6" id="KW-0238">DNA-binding</keyword>
<dbReference type="InterPro" id="IPR014017">
    <property type="entry name" value="DNA_helicase_UvrD-like_C"/>
</dbReference>
<comment type="catalytic activity">
    <reaction evidence="11">
        <text>ATP + H2O = ADP + phosphate + H(+)</text>
        <dbReference type="Rhea" id="RHEA:13065"/>
        <dbReference type="ChEBI" id="CHEBI:15377"/>
        <dbReference type="ChEBI" id="CHEBI:15378"/>
        <dbReference type="ChEBI" id="CHEBI:30616"/>
        <dbReference type="ChEBI" id="CHEBI:43474"/>
        <dbReference type="ChEBI" id="CHEBI:456216"/>
        <dbReference type="EC" id="5.6.2.4"/>
    </reaction>
</comment>
<keyword evidence="2 12" id="KW-0547">Nucleotide-binding</keyword>
<evidence type="ECO:0000313" key="17">
    <source>
        <dbReference type="Proteomes" id="UP000231843"/>
    </source>
</evidence>
<dbReference type="InterPro" id="IPR000212">
    <property type="entry name" value="DNA_helicase_UvrD/REP"/>
</dbReference>
<dbReference type="CDD" id="cd17932">
    <property type="entry name" value="DEXQc_UvrD"/>
    <property type="match status" value="1"/>
</dbReference>
<comment type="catalytic activity">
    <reaction evidence="8">
        <text>Couples ATP hydrolysis with the unwinding of duplex DNA by translocating in the 3'-5' direction.</text>
        <dbReference type="EC" id="5.6.2.4"/>
    </reaction>
</comment>
<evidence type="ECO:0000256" key="13">
    <source>
        <dbReference type="SAM" id="MobiDB-lite"/>
    </source>
</evidence>
<dbReference type="AlphaFoldDB" id="A0A2M9ZVR4"/>
<reference evidence="16 17" key="1">
    <citation type="submission" date="2017-07" db="EMBL/GenBank/DDBJ databases">
        <title>Leptospira spp. isolated from tropical soils.</title>
        <authorList>
            <person name="Thibeaux R."/>
            <person name="Iraola G."/>
            <person name="Ferres I."/>
            <person name="Bierque E."/>
            <person name="Girault D."/>
            <person name="Soupe-Gilbert M.-E."/>
            <person name="Picardeau M."/>
            <person name="Goarant C."/>
        </authorList>
    </citation>
    <scope>NUCLEOTIDE SEQUENCE [LARGE SCALE GENOMIC DNA]</scope>
    <source>
        <strain evidence="16 17">ES4-C-A1</strain>
    </source>
</reference>
<dbReference type="GO" id="GO:0005829">
    <property type="term" value="C:cytosol"/>
    <property type="evidence" value="ECO:0007669"/>
    <property type="project" value="TreeGrafter"/>
</dbReference>
<dbReference type="GO" id="GO:0005524">
    <property type="term" value="F:ATP binding"/>
    <property type="evidence" value="ECO:0007669"/>
    <property type="project" value="UniProtKB-UniRule"/>
</dbReference>
<keyword evidence="5 12" id="KW-0067">ATP-binding</keyword>
<dbReference type="Gene3D" id="1.10.10.160">
    <property type="match status" value="1"/>
</dbReference>
<name>A0A2M9ZVR4_9LEPT</name>
<dbReference type="GO" id="GO:0000725">
    <property type="term" value="P:recombinational repair"/>
    <property type="evidence" value="ECO:0007669"/>
    <property type="project" value="TreeGrafter"/>
</dbReference>
<dbReference type="GO" id="GO:0003677">
    <property type="term" value="F:DNA binding"/>
    <property type="evidence" value="ECO:0007669"/>
    <property type="project" value="UniProtKB-KW"/>
</dbReference>
<dbReference type="SUPFAM" id="SSF52540">
    <property type="entry name" value="P-loop containing nucleoside triphosphate hydrolases"/>
    <property type="match status" value="1"/>
</dbReference>
<dbReference type="InterPro" id="IPR027417">
    <property type="entry name" value="P-loop_NTPase"/>
</dbReference>
<dbReference type="Pfam" id="PF21196">
    <property type="entry name" value="PcrA_UvrD_tudor"/>
    <property type="match status" value="1"/>
</dbReference>
<feature type="region of interest" description="Disordered" evidence="13">
    <location>
        <begin position="659"/>
        <end position="701"/>
    </location>
</feature>
<evidence type="ECO:0000259" key="14">
    <source>
        <dbReference type="PROSITE" id="PS51198"/>
    </source>
</evidence>
<dbReference type="Proteomes" id="UP000231843">
    <property type="component" value="Unassembled WGS sequence"/>
</dbReference>
<evidence type="ECO:0000256" key="5">
    <source>
        <dbReference type="ARBA" id="ARBA00022840"/>
    </source>
</evidence>
<evidence type="ECO:0000256" key="12">
    <source>
        <dbReference type="PROSITE-ProRule" id="PRU00560"/>
    </source>
</evidence>
<keyword evidence="17" id="KW-1185">Reference proteome</keyword>
<keyword evidence="4 12" id="KW-0347">Helicase</keyword>
<dbReference type="PROSITE" id="PS51198">
    <property type="entry name" value="UVRD_HELICASE_ATP_BIND"/>
    <property type="match status" value="1"/>
</dbReference>
<dbReference type="EMBL" id="NPEA01000008">
    <property type="protein sequence ID" value="PJZ76109.1"/>
    <property type="molecule type" value="Genomic_DNA"/>
</dbReference>
<sequence>MSVDLVQGLNDPQKAAVERLEGPVLILAGAGSGKTRVITHRIANLILNKRTDSICALTFTNKAAAEMLERVAKLVPSIPWNVQIKTFHSLCLYILRRETSYLGMPSGFTVYDSVLQESLIKQVIKDLHEDPKQYKPSSLTGIFSSWKDGLSDSDSYIRKENFSHRSQMISNIYEEYEKRKKKNQALDFGDLIQKTVGLFRENPGVLKSYQDRWNYIMVDEYQDTNKAQYTLVRLLSGDRGNLCVVGDDDQSIYSWRGADISNILNFESDFPNAYVVKLEENYRSTSRIIRAASKVIANNSGRKEKELFTNNESGEPISVSQFENETEEAYDIVKKIRAGFARGVDYSRVAPETHSVGYKDFAIFYRTNAQSRYFEEGLRSSGIPYKIFGGFRFFDRAEIKDMIAYLNVVANPMDSTSLLRIVNTPPRGIGEASIEKIRTFSLDKGISFLEAIGHPDLPLKKASLGKAKELYHLFEDLIDRKEKGELPSKIALEIVGRSGWIDYMERDAHDEEAVSKVENVREFVNSIEEYEAREDSPNLEEYLNQISLLTSEEDSAQLTDYVHLMTVHNAKGLEFPTVFLTGLEEGTFPHSMSLEEPNGQEEERRLFYVALTRARVKLYLSYSRTSRKFGKVEDRIPSRFLPEIPSECFGEEGILAQKGVRRPQGPPVASSGAYKIPETRQEREDSSKPLGEEADIREGDKVKHAQFGLGQVISVQGTGKNRKVKIKFGSLEKNFFLAYTPLEKL</sequence>
<evidence type="ECO:0000256" key="4">
    <source>
        <dbReference type="ARBA" id="ARBA00022806"/>
    </source>
</evidence>
<dbReference type="GO" id="GO:0043138">
    <property type="term" value="F:3'-5' DNA helicase activity"/>
    <property type="evidence" value="ECO:0007669"/>
    <property type="project" value="UniProtKB-EC"/>
</dbReference>
<dbReference type="Gene3D" id="1.10.486.10">
    <property type="entry name" value="PCRA, domain 4"/>
    <property type="match status" value="1"/>
</dbReference>
<evidence type="ECO:0000259" key="15">
    <source>
        <dbReference type="PROSITE" id="PS51217"/>
    </source>
</evidence>
<evidence type="ECO:0000256" key="7">
    <source>
        <dbReference type="ARBA" id="ARBA00023235"/>
    </source>
</evidence>
<dbReference type="GO" id="GO:0016887">
    <property type="term" value="F:ATP hydrolysis activity"/>
    <property type="evidence" value="ECO:0007669"/>
    <property type="project" value="RHEA"/>
</dbReference>
<comment type="caution">
    <text evidence="16">The sequence shown here is derived from an EMBL/GenBank/DDBJ whole genome shotgun (WGS) entry which is preliminary data.</text>
</comment>
<comment type="similarity">
    <text evidence="1">Belongs to the helicase family. UvrD subfamily.</text>
</comment>
<feature type="compositionally biased region" description="Basic and acidic residues" evidence="13">
    <location>
        <begin position="677"/>
        <end position="701"/>
    </location>
</feature>